<dbReference type="Pfam" id="PF00248">
    <property type="entry name" value="Aldo_ket_red"/>
    <property type="match status" value="1"/>
</dbReference>
<dbReference type="InterPro" id="IPR050791">
    <property type="entry name" value="Aldo-Keto_reductase"/>
</dbReference>
<gene>
    <name evidence="3" type="ORF">BTJ39_00700</name>
</gene>
<dbReference type="Proteomes" id="UP000190667">
    <property type="component" value="Unassembled WGS sequence"/>
</dbReference>
<evidence type="ECO:0000259" key="2">
    <source>
        <dbReference type="Pfam" id="PF00248"/>
    </source>
</evidence>
<evidence type="ECO:0000256" key="1">
    <source>
        <dbReference type="ARBA" id="ARBA00023002"/>
    </source>
</evidence>
<name>A0A1S8YR98_9GAMM</name>
<dbReference type="PANTHER" id="PTHR43625">
    <property type="entry name" value="AFLATOXIN B1 ALDEHYDE REDUCTASE"/>
    <property type="match status" value="1"/>
</dbReference>
<dbReference type="EMBL" id="MRUL01000001">
    <property type="protein sequence ID" value="OON41721.1"/>
    <property type="molecule type" value="Genomic_DNA"/>
</dbReference>
<protein>
    <submittedName>
        <fullName evidence="3">Aldo/keto reductase</fullName>
    </submittedName>
</protein>
<organism evidence="3 4">
    <name type="scientific">Izhakiella australiensis</name>
    <dbReference type="NCBI Taxonomy" id="1926881"/>
    <lineage>
        <taxon>Bacteria</taxon>
        <taxon>Pseudomonadati</taxon>
        <taxon>Pseudomonadota</taxon>
        <taxon>Gammaproteobacteria</taxon>
        <taxon>Enterobacterales</taxon>
        <taxon>Erwiniaceae</taxon>
        <taxon>Izhakiella</taxon>
    </lineage>
</organism>
<keyword evidence="1" id="KW-0560">Oxidoreductase</keyword>
<dbReference type="RefSeq" id="WP_078000744.1">
    <property type="nucleotide sequence ID" value="NZ_MRUL01000001.1"/>
</dbReference>
<dbReference type="GO" id="GO:0016491">
    <property type="term" value="F:oxidoreductase activity"/>
    <property type="evidence" value="ECO:0007669"/>
    <property type="project" value="UniProtKB-KW"/>
</dbReference>
<comment type="caution">
    <text evidence="3">The sequence shown here is derived from an EMBL/GenBank/DDBJ whole genome shotgun (WGS) entry which is preliminary data.</text>
</comment>
<dbReference type="Gene3D" id="3.20.20.100">
    <property type="entry name" value="NADP-dependent oxidoreductase domain"/>
    <property type="match status" value="1"/>
</dbReference>
<accession>A0A1S8YR98</accession>
<reference evidence="3 4" key="1">
    <citation type="submission" date="2016-12" db="EMBL/GenBank/DDBJ databases">
        <title>Izhakiella australiana sp. nov. of genus Izhakiella isolated from Australian desert.</title>
        <authorList>
            <person name="Ji M."/>
        </authorList>
    </citation>
    <scope>NUCLEOTIDE SEQUENCE [LARGE SCALE GENOMIC DNA]</scope>
    <source>
        <strain evidence="3 4">D4N98</strain>
    </source>
</reference>
<feature type="domain" description="NADP-dependent oxidoreductase" evidence="2">
    <location>
        <begin position="15"/>
        <end position="311"/>
    </location>
</feature>
<keyword evidence="4" id="KW-1185">Reference proteome</keyword>
<dbReference type="PANTHER" id="PTHR43625:SF40">
    <property type="entry name" value="ALDO-KETO REDUCTASE YAKC [NADP(+)]"/>
    <property type="match status" value="1"/>
</dbReference>
<evidence type="ECO:0000313" key="4">
    <source>
        <dbReference type="Proteomes" id="UP000190667"/>
    </source>
</evidence>
<proteinExistence type="predicted"/>
<dbReference type="AlphaFoldDB" id="A0A1S8YR98"/>
<sequence length="332" mass="37173">MKMRMLGQQMAVSQIGYGAMGLSEFYGASDEQQALRVLQRALETGVTLLDTADIYGRGHNERLLGHFRARLSAGDRSRLKIATKCGIERPENQQYARRINNHPDYIRRCCHQSLQRLGVEQIDLFYLHRIDPEADIEVSMACLAQLVGEGKIAHVGLSEASAATLNKAHRVFPITALQTEYSLWTRDIEVDVLPEARRLGIGVVAYSPLGRGFLTGNYRHPDNFSADDFRRSNPRFSAENMQKNARLLELLEVFTQKYRCTSGQLALAWLLAQYDHLVPIPGTRTLRYLDENASAGDILLQAADLLALNQLLRGVEIAGERYTAEGMKGINA</sequence>
<dbReference type="SUPFAM" id="SSF51430">
    <property type="entry name" value="NAD(P)-linked oxidoreductase"/>
    <property type="match status" value="1"/>
</dbReference>
<evidence type="ECO:0000313" key="3">
    <source>
        <dbReference type="EMBL" id="OON41721.1"/>
    </source>
</evidence>
<dbReference type="GO" id="GO:0005737">
    <property type="term" value="C:cytoplasm"/>
    <property type="evidence" value="ECO:0007669"/>
    <property type="project" value="TreeGrafter"/>
</dbReference>
<dbReference type="OrthoDB" id="9772407at2"/>
<dbReference type="InterPro" id="IPR036812">
    <property type="entry name" value="NAD(P)_OxRdtase_dom_sf"/>
</dbReference>
<dbReference type="STRING" id="1926881.BTJ39_00700"/>
<dbReference type="InterPro" id="IPR023210">
    <property type="entry name" value="NADP_OxRdtase_dom"/>
</dbReference>